<gene>
    <name evidence="2" type="ORF">ENP86_00730</name>
</gene>
<keyword evidence="1" id="KW-1133">Transmembrane helix</keyword>
<keyword evidence="1" id="KW-0812">Transmembrane</keyword>
<dbReference type="PANTHER" id="PTHR36111">
    <property type="entry name" value="INNER MEMBRANE PROTEIN-RELATED"/>
    <property type="match status" value="1"/>
</dbReference>
<organism evidence="2">
    <name type="scientific">candidate division WOR-3 bacterium</name>
    <dbReference type="NCBI Taxonomy" id="2052148"/>
    <lineage>
        <taxon>Bacteria</taxon>
        <taxon>Bacteria division WOR-3</taxon>
    </lineage>
</organism>
<dbReference type="EMBL" id="DSKY01000002">
    <property type="protein sequence ID" value="HDY58071.1"/>
    <property type="molecule type" value="Genomic_DNA"/>
</dbReference>
<protein>
    <submittedName>
        <fullName evidence="2">DUF554 family protein</fullName>
    </submittedName>
</protein>
<feature type="transmembrane region" description="Helical" evidence="1">
    <location>
        <begin position="56"/>
        <end position="74"/>
    </location>
</feature>
<sequence length="127" mass="13984">MIGTITNTVPVIAGSIVGLIIKTEIPEKIKIIIITGLGIFTCVLGIKMGIQMEKPVFVILSIIIGAIIGELLHIEEAVEQIGENLSDFNINIRYWSNLLFYCCIFIPGLNDSPCRTTPFSWSTPFSK</sequence>
<feature type="transmembrane region" description="Helical" evidence="1">
    <location>
        <begin position="31"/>
        <end position="50"/>
    </location>
</feature>
<accession>A0A7V0Z3P9</accession>
<dbReference type="AlphaFoldDB" id="A0A7V0Z3P9"/>
<dbReference type="Pfam" id="PF04474">
    <property type="entry name" value="DUF554"/>
    <property type="match status" value="1"/>
</dbReference>
<proteinExistence type="predicted"/>
<comment type="caution">
    <text evidence="2">The sequence shown here is derived from an EMBL/GenBank/DDBJ whole genome shotgun (WGS) entry which is preliminary data.</text>
</comment>
<reference evidence="2" key="1">
    <citation type="journal article" date="2020" name="mSystems">
        <title>Genome- and Community-Level Interaction Insights into Carbon Utilization and Element Cycling Functions of Hydrothermarchaeota in Hydrothermal Sediment.</title>
        <authorList>
            <person name="Zhou Z."/>
            <person name="Liu Y."/>
            <person name="Xu W."/>
            <person name="Pan J."/>
            <person name="Luo Z.H."/>
            <person name="Li M."/>
        </authorList>
    </citation>
    <scope>NUCLEOTIDE SEQUENCE [LARGE SCALE GENOMIC DNA]</scope>
    <source>
        <strain evidence="2">SpSt-258</strain>
    </source>
</reference>
<evidence type="ECO:0000256" key="1">
    <source>
        <dbReference type="SAM" id="Phobius"/>
    </source>
</evidence>
<keyword evidence="1" id="KW-0472">Membrane</keyword>
<name>A0A7V0Z3P9_UNCW3</name>
<evidence type="ECO:0000313" key="2">
    <source>
        <dbReference type="EMBL" id="HDY58071.1"/>
    </source>
</evidence>
<dbReference type="PANTHER" id="PTHR36111:SF2">
    <property type="entry name" value="INNER MEMBRANE PROTEIN"/>
    <property type="match status" value="1"/>
</dbReference>
<dbReference type="InterPro" id="IPR007563">
    <property type="entry name" value="DUF554"/>
</dbReference>